<dbReference type="InterPro" id="IPR036869">
    <property type="entry name" value="J_dom_sf"/>
</dbReference>
<dbReference type="GO" id="GO:0042026">
    <property type="term" value="P:protein refolding"/>
    <property type="evidence" value="ECO:0007669"/>
    <property type="project" value="TreeGrafter"/>
</dbReference>
<dbReference type="Gene3D" id="1.10.287.110">
    <property type="entry name" value="DnaJ domain"/>
    <property type="match status" value="1"/>
</dbReference>
<keyword evidence="4" id="KW-1185">Reference proteome</keyword>
<protein>
    <submittedName>
        <fullName evidence="3">J-protein (Type III)</fullName>
    </submittedName>
</protein>
<dbReference type="SMART" id="SM00271">
    <property type="entry name" value="DnaJ"/>
    <property type="match status" value="1"/>
</dbReference>
<organism evidence="3 4">
    <name type="scientific">Orbilia ellipsospora</name>
    <dbReference type="NCBI Taxonomy" id="2528407"/>
    <lineage>
        <taxon>Eukaryota</taxon>
        <taxon>Fungi</taxon>
        <taxon>Dikarya</taxon>
        <taxon>Ascomycota</taxon>
        <taxon>Pezizomycotina</taxon>
        <taxon>Orbiliomycetes</taxon>
        <taxon>Orbiliales</taxon>
        <taxon>Orbiliaceae</taxon>
        <taxon>Orbilia</taxon>
    </lineage>
</organism>
<evidence type="ECO:0000259" key="2">
    <source>
        <dbReference type="PROSITE" id="PS50076"/>
    </source>
</evidence>
<dbReference type="InterPro" id="IPR018253">
    <property type="entry name" value="DnaJ_domain_CS"/>
</dbReference>
<reference evidence="3 4" key="1">
    <citation type="submission" date="2019-10" db="EMBL/GenBank/DDBJ databases">
        <authorList>
            <person name="Palmer J.M."/>
        </authorList>
    </citation>
    <scope>NUCLEOTIDE SEQUENCE [LARGE SCALE GENOMIC DNA]</scope>
    <source>
        <strain evidence="3 4">TWF694</strain>
    </source>
</reference>
<sequence length="458" mass="54322">MTAPDHYATLGILQTATINEIKKAYKSKAIATHPDKNGGTKNATFAFQKVLDAYECLSDSCKRKIYDINYKPATPFTSGNSASNSSFGNRSNMWSQPSYAQTNSNYGSSSSTYTTPPDLKAEENRFNERWRSHNLRKVEIDIDRFNLRMAKFKIDSLRGQEKKAKDELEIRKQEWEYKTKRSWLGESLWGKIVVPKAEIAEKEKKDRENYDQISSIRIKLAKLDRETKIMEEKEKEWDRQESSRIRELETLEARKRLRKAAYEAEVKRKADEAKRKAQEEARQAREKAERERLEKLRKAREEEEKCRREKEEERRKEQQKRWEEMMEQERIYQEQVRKTRAADQTRRRQEELRKEREAQLAEEQRQKRNREAATEQERQRKRRDAQARARRNQNPPQHAHTGNVACSHSKFWTKVTITSERCSKCQKIYHSFLFQCPGCEIRACAACRIELRGKPQKA</sequence>
<dbReference type="GO" id="GO:0005737">
    <property type="term" value="C:cytoplasm"/>
    <property type="evidence" value="ECO:0007669"/>
    <property type="project" value="TreeGrafter"/>
</dbReference>
<feature type="compositionally biased region" description="Basic residues" evidence="1">
    <location>
        <begin position="379"/>
        <end position="391"/>
    </location>
</feature>
<proteinExistence type="predicted"/>
<name>A0AAV9XFT1_9PEZI</name>
<dbReference type="InterPro" id="IPR001623">
    <property type="entry name" value="DnaJ_domain"/>
</dbReference>
<dbReference type="SUPFAM" id="SSF46565">
    <property type="entry name" value="Chaperone J-domain"/>
    <property type="match status" value="1"/>
</dbReference>
<feature type="compositionally biased region" description="Basic and acidic residues" evidence="1">
    <location>
        <begin position="262"/>
        <end position="378"/>
    </location>
</feature>
<evidence type="ECO:0000313" key="4">
    <source>
        <dbReference type="Proteomes" id="UP001365542"/>
    </source>
</evidence>
<feature type="compositionally biased region" description="Low complexity" evidence="1">
    <location>
        <begin position="102"/>
        <end position="115"/>
    </location>
</feature>
<dbReference type="Pfam" id="PF00226">
    <property type="entry name" value="DnaJ"/>
    <property type="match status" value="1"/>
</dbReference>
<dbReference type="AlphaFoldDB" id="A0AAV9XFT1"/>
<feature type="region of interest" description="Disordered" evidence="1">
    <location>
        <begin position="262"/>
        <end position="403"/>
    </location>
</feature>
<dbReference type="PANTHER" id="PTHR43096">
    <property type="entry name" value="DNAJ HOMOLOG 1, MITOCHONDRIAL-RELATED"/>
    <property type="match status" value="1"/>
</dbReference>
<feature type="domain" description="J" evidence="2">
    <location>
        <begin position="5"/>
        <end position="70"/>
    </location>
</feature>
<dbReference type="GO" id="GO:0051082">
    <property type="term" value="F:unfolded protein binding"/>
    <property type="evidence" value="ECO:0007669"/>
    <property type="project" value="TreeGrafter"/>
</dbReference>
<evidence type="ECO:0000313" key="3">
    <source>
        <dbReference type="EMBL" id="KAK6540462.1"/>
    </source>
</evidence>
<dbReference type="PANTHER" id="PTHR43096:SF10">
    <property type="entry name" value="CHAPERONE PROTEIN DNAJ A6, CHLOROPLASTIC"/>
    <property type="match status" value="1"/>
</dbReference>
<gene>
    <name evidence="3" type="primary">JJJ2</name>
    <name evidence="3" type="ORF">TWF694_009256</name>
</gene>
<accession>A0AAV9XFT1</accession>
<dbReference type="PROSITE" id="PS00636">
    <property type="entry name" value="DNAJ_1"/>
    <property type="match status" value="1"/>
</dbReference>
<dbReference type="EMBL" id="JAVHJO010000005">
    <property type="protein sequence ID" value="KAK6540462.1"/>
    <property type="molecule type" value="Genomic_DNA"/>
</dbReference>
<comment type="caution">
    <text evidence="3">The sequence shown here is derived from an EMBL/GenBank/DDBJ whole genome shotgun (WGS) entry which is preliminary data.</text>
</comment>
<dbReference type="PROSITE" id="PS50076">
    <property type="entry name" value="DNAJ_2"/>
    <property type="match status" value="1"/>
</dbReference>
<dbReference type="CDD" id="cd06257">
    <property type="entry name" value="DnaJ"/>
    <property type="match status" value="1"/>
</dbReference>
<dbReference type="Proteomes" id="UP001365542">
    <property type="component" value="Unassembled WGS sequence"/>
</dbReference>
<feature type="region of interest" description="Disordered" evidence="1">
    <location>
        <begin position="98"/>
        <end position="118"/>
    </location>
</feature>
<dbReference type="PRINTS" id="PR00625">
    <property type="entry name" value="JDOMAIN"/>
</dbReference>
<evidence type="ECO:0000256" key="1">
    <source>
        <dbReference type="SAM" id="MobiDB-lite"/>
    </source>
</evidence>